<gene>
    <name evidence="1" type="ORF">ADIAG_03217</name>
</gene>
<evidence type="ECO:0000313" key="1">
    <source>
        <dbReference type="EMBL" id="EMQ97422.1"/>
    </source>
</evidence>
<comment type="caution">
    <text evidence="1">The sequence shown here is derived from an EMBL/GenBank/DDBJ whole genome shotgun (WGS) entry which is preliminary data.</text>
</comment>
<dbReference type="AlphaFoldDB" id="M7MM66"/>
<dbReference type="Proteomes" id="UP000012015">
    <property type="component" value="Unassembled WGS sequence"/>
</dbReference>
<organism evidence="1 2">
    <name type="scientific">Paeniglutamicibacter gangotriensis Lz1y</name>
    <dbReference type="NCBI Taxonomy" id="1276920"/>
    <lineage>
        <taxon>Bacteria</taxon>
        <taxon>Bacillati</taxon>
        <taxon>Actinomycetota</taxon>
        <taxon>Actinomycetes</taxon>
        <taxon>Micrococcales</taxon>
        <taxon>Micrococcaceae</taxon>
        <taxon>Paeniglutamicibacter</taxon>
    </lineage>
</organism>
<accession>M7MM66</accession>
<name>M7MM66_9MICC</name>
<keyword evidence="2" id="KW-1185">Reference proteome</keyword>
<dbReference type="eggNOG" id="ENOG5032VK7">
    <property type="taxonomic scope" value="Bacteria"/>
</dbReference>
<proteinExistence type="predicted"/>
<reference evidence="1 2" key="1">
    <citation type="journal article" date="2013" name="Genome Announc.">
        <title>Draft Genome Sequence of Arthrobacter gangotriensis Strain Lz1yT, Isolated from a Penguin Rookery Soil Sample Collected in Antarctica, near the Indian Station Dakshin Gangotri.</title>
        <authorList>
            <person name="Shivaji S."/>
            <person name="Ara S."/>
            <person name="Bandi S."/>
            <person name="Singh A."/>
            <person name="Kumar Pinnaka A."/>
        </authorList>
    </citation>
    <scope>NUCLEOTIDE SEQUENCE [LARGE SCALE GENOMIC DNA]</scope>
    <source>
        <strain evidence="1 2">Lz1y</strain>
    </source>
</reference>
<evidence type="ECO:0000313" key="2">
    <source>
        <dbReference type="Proteomes" id="UP000012015"/>
    </source>
</evidence>
<sequence length="123" mass="13889">MMAKKDMEVLRPSKTTEYTLRFGSTAASKGWSDFKATANNALADAWDHLVRHREESSERCYPLKGKHFGSANFGEHSYVQWQYKVTDGGRIWYIVVPASKKEKGTGTVIITRCSTSHPKETDS</sequence>
<dbReference type="EMBL" id="AOCK01000010">
    <property type="protein sequence ID" value="EMQ97422.1"/>
    <property type="molecule type" value="Genomic_DNA"/>
</dbReference>
<protein>
    <submittedName>
        <fullName evidence="1">Uncharacterized protein</fullName>
    </submittedName>
</protein>
<dbReference type="STRING" id="1276920.ADIAG_03217"/>